<feature type="signal peptide" evidence="1">
    <location>
        <begin position="1"/>
        <end position="28"/>
    </location>
</feature>
<feature type="chain" id="PRO_5022788838" evidence="1">
    <location>
        <begin position="29"/>
        <end position="182"/>
    </location>
</feature>
<dbReference type="AlphaFoldDB" id="A0A5B1LK38"/>
<accession>A0A5B1LK38</accession>
<sequence>MATARRLPAPFLPAVLLVAGMLVMTACGDDSGGGAVERVTSTVTVTESVTATPPQSRDPRIATAGLALRVETRVRRLGVGEVVDGAILGDEAFCAGGDFRDQHGDSLDEGLVIKTFRCAEGRLTVAFSPQQLSYIQSCPWHVVEGTGRFAGAVGEGWVTAEFPEDSNGGGRETMTGAILLAK</sequence>
<reference evidence="2 3" key="2">
    <citation type="submission" date="2019-09" db="EMBL/GenBank/DDBJ databases">
        <authorList>
            <person name="Jin C."/>
        </authorList>
    </citation>
    <scope>NUCLEOTIDE SEQUENCE [LARGE SCALE GENOMIC DNA]</scope>
    <source>
        <strain evidence="2 3">BN130099</strain>
    </source>
</reference>
<dbReference type="PROSITE" id="PS51257">
    <property type="entry name" value="PROKAR_LIPOPROTEIN"/>
    <property type="match status" value="1"/>
</dbReference>
<name>A0A5B1LK38_9ACTN</name>
<dbReference type="EMBL" id="VUJV01000001">
    <property type="protein sequence ID" value="KAA1420834.1"/>
    <property type="molecule type" value="Genomic_DNA"/>
</dbReference>
<comment type="caution">
    <text evidence="2">The sequence shown here is derived from an EMBL/GenBank/DDBJ whole genome shotgun (WGS) entry which is preliminary data.</text>
</comment>
<proteinExistence type="predicted"/>
<keyword evidence="3" id="KW-1185">Reference proteome</keyword>
<organism evidence="2 3">
    <name type="scientific">Nocardioides humilatus</name>
    <dbReference type="NCBI Taxonomy" id="2607660"/>
    <lineage>
        <taxon>Bacteria</taxon>
        <taxon>Bacillati</taxon>
        <taxon>Actinomycetota</taxon>
        <taxon>Actinomycetes</taxon>
        <taxon>Propionibacteriales</taxon>
        <taxon>Nocardioidaceae</taxon>
        <taxon>Nocardioides</taxon>
    </lineage>
</organism>
<evidence type="ECO:0000313" key="3">
    <source>
        <dbReference type="Proteomes" id="UP000325003"/>
    </source>
</evidence>
<dbReference type="Proteomes" id="UP000325003">
    <property type="component" value="Unassembled WGS sequence"/>
</dbReference>
<evidence type="ECO:0000313" key="2">
    <source>
        <dbReference type="EMBL" id="KAA1420834.1"/>
    </source>
</evidence>
<gene>
    <name evidence="2" type="ORF">F0U44_00320</name>
</gene>
<reference evidence="2 3" key="1">
    <citation type="submission" date="2019-09" db="EMBL/GenBank/DDBJ databases">
        <title>Nocardioides panacisoli sp. nov., isolated from the soil of a ginseng field.</title>
        <authorList>
            <person name="Cho C."/>
        </authorList>
    </citation>
    <scope>NUCLEOTIDE SEQUENCE [LARGE SCALE GENOMIC DNA]</scope>
    <source>
        <strain evidence="2 3">BN130099</strain>
    </source>
</reference>
<keyword evidence="1" id="KW-0732">Signal</keyword>
<dbReference type="RefSeq" id="WP_149726294.1">
    <property type="nucleotide sequence ID" value="NZ_VUJV01000001.1"/>
</dbReference>
<protein>
    <submittedName>
        <fullName evidence="2">Uncharacterized protein</fullName>
    </submittedName>
</protein>
<evidence type="ECO:0000256" key="1">
    <source>
        <dbReference type="SAM" id="SignalP"/>
    </source>
</evidence>